<dbReference type="EMBL" id="BARS01009492">
    <property type="protein sequence ID" value="GAF75440.1"/>
    <property type="molecule type" value="Genomic_DNA"/>
</dbReference>
<evidence type="ECO:0000313" key="1">
    <source>
        <dbReference type="EMBL" id="GAF75440.1"/>
    </source>
</evidence>
<reference evidence="1" key="1">
    <citation type="journal article" date="2014" name="Front. Microbiol.">
        <title>High frequency of phylogenetically diverse reductive dehalogenase-homologous genes in deep subseafloor sedimentary metagenomes.</title>
        <authorList>
            <person name="Kawai M."/>
            <person name="Futagami T."/>
            <person name="Toyoda A."/>
            <person name="Takaki Y."/>
            <person name="Nishi S."/>
            <person name="Hori S."/>
            <person name="Arai W."/>
            <person name="Tsubouchi T."/>
            <person name="Morono Y."/>
            <person name="Uchiyama I."/>
            <person name="Ito T."/>
            <person name="Fujiyama A."/>
            <person name="Inagaki F."/>
            <person name="Takami H."/>
        </authorList>
    </citation>
    <scope>NUCLEOTIDE SEQUENCE</scope>
    <source>
        <strain evidence="1">Expedition CK06-06</strain>
    </source>
</reference>
<gene>
    <name evidence="1" type="ORF">S01H1_17843</name>
</gene>
<comment type="caution">
    <text evidence="1">The sequence shown here is derived from an EMBL/GenBank/DDBJ whole genome shotgun (WGS) entry which is preliminary data.</text>
</comment>
<protein>
    <submittedName>
        <fullName evidence="1">Uncharacterized protein</fullName>
    </submittedName>
</protein>
<proteinExistence type="predicted"/>
<organism evidence="1">
    <name type="scientific">marine sediment metagenome</name>
    <dbReference type="NCBI Taxonomy" id="412755"/>
    <lineage>
        <taxon>unclassified sequences</taxon>
        <taxon>metagenomes</taxon>
        <taxon>ecological metagenomes</taxon>
    </lineage>
</organism>
<accession>X0TH59</accession>
<name>X0TH59_9ZZZZ</name>
<dbReference type="AlphaFoldDB" id="X0TH59"/>
<sequence>MPRLSELQYGISTEGPKVKLEQIEGALVTVLAVGFFKSDFAPGAAIQFSQDDVKSWLVTYSQVVIETLEKYMDKLPLDAMFIQQTSAIGRKFWTIE</sequence>